<reference evidence="2 3" key="2">
    <citation type="submission" date="2015-01" db="EMBL/GenBank/DDBJ databases">
        <title>Complete genome sequence of Pyrinomonas methylaliphatogenes type strain K22T.</title>
        <authorList>
            <person name="Lee K.C.Y."/>
            <person name="Power J.F."/>
            <person name="Dunfield P.F."/>
            <person name="Morgan X.C."/>
            <person name="Huttenhower C."/>
            <person name="Stott M.B."/>
        </authorList>
    </citation>
    <scope>NUCLEOTIDE SEQUENCE [LARGE SCALE GENOMIC DNA]</scope>
    <source>
        <strain evidence="2 3">K22</strain>
    </source>
</reference>
<gene>
    <name evidence="2" type="ORF">PYK22_01930</name>
</gene>
<evidence type="ECO:0000313" key="3">
    <source>
        <dbReference type="Proteomes" id="UP000031518"/>
    </source>
</evidence>
<evidence type="ECO:0000313" key="2">
    <source>
        <dbReference type="EMBL" id="CDM65921.1"/>
    </source>
</evidence>
<feature type="region of interest" description="Disordered" evidence="1">
    <location>
        <begin position="1"/>
        <end position="21"/>
    </location>
</feature>
<reference evidence="2 3" key="1">
    <citation type="submission" date="2013-12" db="EMBL/GenBank/DDBJ databases">
        <authorList>
            <person name="Stott M."/>
        </authorList>
    </citation>
    <scope>NUCLEOTIDE SEQUENCE [LARGE SCALE GENOMIC DNA]</scope>
    <source>
        <strain evidence="2 3">K22</strain>
    </source>
</reference>
<dbReference type="Proteomes" id="UP000031518">
    <property type="component" value="Unassembled WGS sequence"/>
</dbReference>
<evidence type="ECO:0000256" key="1">
    <source>
        <dbReference type="SAM" id="MobiDB-lite"/>
    </source>
</evidence>
<organism evidence="2 3">
    <name type="scientific">Pyrinomonas methylaliphatogenes</name>
    <dbReference type="NCBI Taxonomy" id="454194"/>
    <lineage>
        <taxon>Bacteria</taxon>
        <taxon>Pseudomonadati</taxon>
        <taxon>Acidobacteriota</taxon>
        <taxon>Blastocatellia</taxon>
        <taxon>Blastocatellales</taxon>
        <taxon>Pyrinomonadaceae</taxon>
        <taxon>Pyrinomonas</taxon>
    </lineage>
</organism>
<dbReference type="EMBL" id="CBXV010000006">
    <property type="protein sequence ID" value="CDM65921.1"/>
    <property type="molecule type" value="Genomic_DNA"/>
</dbReference>
<accession>A0A0B6WXT0</accession>
<name>A0A0B6WXT0_9BACT</name>
<dbReference type="AlphaFoldDB" id="A0A0B6WXT0"/>
<keyword evidence="3" id="KW-1185">Reference proteome</keyword>
<proteinExistence type="predicted"/>
<protein>
    <submittedName>
        <fullName evidence="2">Uncharacterized protein</fullName>
    </submittedName>
</protein>
<sequence length="45" mass="4588">MALTGISLTSDISNASNSGVKSNPALAHGTCSFFTSHVATINARH</sequence>